<dbReference type="EMBL" id="JABFTP020000001">
    <property type="protein sequence ID" value="KAL3266201.1"/>
    <property type="molecule type" value="Genomic_DNA"/>
</dbReference>
<name>A0ABD2MJB3_9CUCU</name>
<gene>
    <name evidence="3" type="ORF">HHI36_010384</name>
</gene>
<proteinExistence type="predicted"/>
<protein>
    <recommendedName>
        <fullName evidence="2">MGA conserved domain-containing protein</fullName>
    </recommendedName>
</protein>
<feature type="region of interest" description="Disordered" evidence="1">
    <location>
        <begin position="391"/>
        <end position="410"/>
    </location>
</feature>
<feature type="domain" description="MGA conserved" evidence="2">
    <location>
        <begin position="710"/>
        <end position="752"/>
    </location>
</feature>
<sequence>MYSENKPRLKLRTDLFDNSRKHQFLSSEDENEDKVNSSEMREFLKNIVEITDLKDGSSPSEIDKPSKNSYIKDITSKKMSPKIRKVKIGFLKKKILHKAIKRMNLVNSQFEIVRSDITSEKDHVHEDIIPSLCTQSESSVEPEIDNMEAQEEVRKNLKLQLSSLRNRKKTDCLIETVCKKVSSIGDLKINYKKQLLDKEKLPNVSLPSDTAQFKNSMIVQEISTSDNTQTSSKKENSLFSLSKETNFMIVDVQGGVTFQDDDKSAKDLEQEKDIQSDTIKLTKTNDITKIKGWKNKKFDLDQKNEVSADNVSSNSVMEKSKPSTIEENNTSSEKILPVEENSNEELSPFVSNTLEEFLTENSTLNISYKIPKLGAEESFKEKKYKHVVLPKTSDPPALAESEKKDKPKGLKAKTLAEKRRMLEGKMPKKRPIFKEENKVSKTSYVSFNGQILYIPSTSTNTCLAEIKSKPKRFSDQNYRKTETDEFDTPRKLSLLNLWKKQRKSVTYKPGPLSKKQELQNVESLLEWDTMVQELPQVQLKVIPEIGKPISPHLVHLLPKFGPVVGNDHIEFALSTMYNKFGKQTKKGFVLPVPYANNQKSILVRKRRRENNINLLYDIKPEKNSVASVINDLLNYVENKANEDSIILDAEPYKEDELIANQTTSPINESTITDDNLALKNSKRRRLNAELHRLNCKVVSVTVDEAETTSPDCKKPYCKFGCVCRSLECIPRLPLHCSNISCMFDCECSTNEEASQTEEISLLSSDTVTRIEDQAKKYLAKEEKEFTQTIIHANDNTILIPSSGRSKTKRVKRLPKRFSDYLEDFNLDQPIISANESTKRLQHIENYNCFIELEKLDLQTVVPLCLDHNCYNCSCLVVSNTQSKKNVIDQESKFEEKVPPIKIKRRRISMIEKDYKSLENLQSSGETANFDLFENIIVQEERKKKRKEGCARVCGVHPEFVAGNGEKVNSDLFENSTVQEEKKKKRKDGCARVCGVHPEFVARNEIPFYKKKLKVRLRNMENLCSIDVSSLPNVNYTEPHTDLIDVTTPLTIRGSDRLKLILTDNSRHKRKQVLKVRDDVDSVIFQQRKIIKKFKRKSLEETEEINERQAEHMPYKSIFDGEIVIPTNENKEFVKKLGVKSVAPYMRLLPWNDLLRNYYNSKIKIWCSQEKNDKLIINTSDKVAPEGYIEIAKSHRKNGIMTWILNKELPKQTPGELVHLILSPNNEHFEISGICLKNIPISTDNKKNLNNSNEEFKNSKMIDQEPKKQTVEVVNESHSNFLEHKNVNNELNVLCMTQQVYQPQYYYLEPSCEKMCDENFPLSVELPIIRPHLRWRMLFLNSNFSFLSFINNKYSIKYTDLMHILKKAQNHNKTISLQSMQLSSGYSQKNYGIYAVPKFRDRLFIGPYKLDEDHGLETLRYLRQSLVSTSTFEMAQGGSNPNNKKAVWLVTKVGKVRDKECSSLNSNLLVPDIVMDTSCSAKNPINITEHSEKVEKAKSQYAELIPISTKSVDECLDTKNSENETHDLQKITDHSNLFESCKTFISSMDLEEKASVNFPQFILFNGKKMKPQDYNRFIMTNIPHFGYLGAIQDEQSKTIDVDWPFARKVLRFPNVTAATEFLKRRFANLLLPVPVSFQIQLILLREIDFINNSPVDANILSGTHICGEFGVMDSRKLTPSLAETLGTTQEEVLKRLAKRAQYLGGLEIRKLQKQEKMLVEMKKDLIIQKQKNLAKYMELLMILPEQKRLESYNKFRHQFNGRSLSSMTEKGESKDVKMEDIECIEITDSDSDLETSSLLTEPTQITKAVQTTVSPKKSLVMKSVLKSNISPQPQPSQSDRASTKSVESLKFLKTSTGKLILLRDTCVVPSPPVTTMRRIITNNRVIGTEKTNCDSLLKIIKNPTELNTKNVNPESDEND</sequence>
<evidence type="ECO:0000256" key="1">
    <source>
        <dbReference type="SAM" id="MobiDB-lite"/>
    </source>
</evidence>
<reference evidence="3 4" key="1">
    <citation type="journal article" date="2021" name="BMC Biol.">
        <title>Horizontally acquired antibacterial genes associated with adaptive radiation of ladybird beetles.</title>
        <authorList>
            <person name="Li H.S."/>
            <person name="Tang X.F."/>
            <person name="Huang Y.H."/>
            <person name="Xu Z.Y."/>
            <person name="Chen M.L."/>
            <person name="Du X.Y."/>
            <person name="Qiu B.Y."/>
            <person name="Chen P.T."/>
            <person name="Zhang W."/>
            <person name="Slipinski A."/>
            <person name="Escalona H.E."/>
            <person name="Waterhouse R.M."/>
            <person name="Zwick A."/>
            <person name="Pang H."/>
        </authorList>
    </citation>
    <scope>NUCLEOTIDE SEQUENCE [LARGE SCALE GENOMIC DNA]</scope>
    <source>
        <strain evidence="3">SYSU2018</strain>
    </source>
</reference>
<dbReference type="Pfam" id="PF16059">
    <property type="entry name" value="MGA_dom"/>
    <property type="match status" value="1"/>
</dbReference>
<dbReference type="InterPro" id="IPR032060">
    <property type="entry name" value="MGA_dom"/>
</dbReference>
<keyword evidence="4" id="KW-1185">Reference proteome</keyword>
<feature type="region of interest" description="Disordered" evidence="1">
    <location>
        <begin position="1826"/>
        <end position="1845"/>
    </location>
</feature>
<feature type="compositionally biased region" description="Basic and acidic residues" evidence="1">
    <location>
        <begin position="400"/>
        <end position="410"/>
    </location>
</feature>
<evidence type="ECO:0000259" key="2">
    <source>
        <dbReference type="Pfam" id="PF16059"/>
    </source>
</evidence>
<feature type="region of interest" description="Disordered" evidence="1">
    <location>
        <begin position="309"/>
        <end position="333"/>
    </location>
</feature>
<feature type="compositionally biased region" description="Low complexity" evidence="1">
    <location>
        <begin position="1826"/>
        <end position="1837"/>
    </location>
</feature>
<evidence type="ECO:0000313" key="3">
    <source>
        <dbReference type="EMBL" id="KAL3266201.1"/>
    </source>
</evidence>
<dbReference type="Proteomes" id="UP001516400">
    <property type="component" value="Unassembled WGS sequence"/>
</dbReference>
<accession>A0ABD2MJB3</accession>
<organism evidence="3 4">
    <name type="scientific">Cryptolaemus montrouzieri</name>
    <dbReference type="NCBI Taxonomy" id="559131"/>
    <lineage>
        <taxon>Eukaryota</taxon>
        <taxon>Metazoa</taxon>
        <taxon>Ecdysozoa</taxon>
        <taxon>Arthropoda</taxon>
        <taxon>Hexapoda</taxon>
        <taxon>Insecta</taxon>
        <taxon>Pterygota</taxon>
        <taxon>Neoptera</taxon>
        <taxon>Endopterygota</taxon>
        <taxon>Coleoptera</taxon>
        <taxon>Polyphaga</taxon>
        <taxon>Cucujiformia</taxon>
        <taxon>Coccinelloidea</taxon>
        <taxon>Coccinellidae</taxon>
        <taxon>Scymninae</taxon>
        <taxon>Scymnini</taxon>
        <taxon>Cryptolaemus</taxon>
    </lineage>
</organism>
<comment type="caution">
    <text evidence="3">The sequence shown here is derived from an EMBL/GenBank/DDBJ whole genome shotgun (WGS) entry which is preliminary data.</text>
</comment>
<evidence type="ECO:0000313" key="4">
    <source>
        <dbReference type="Proteomes" id="UP001516400"/>
    </source>
</evidence>